<dbReference type="Gene3D" id="2.70.98.70">
    <property type="match status" value="1"/>
</dbReference>
<dbReference type="SUPFAM" id="SSF48230">
    <property type="entry name" value="Chondroitin AC/alginate lyase"/>
    <property type="match status" value="1"/>
</dbReference>
<evidence type="ECO:0000259" key="2">
    <source>
        <dbReference type="Pfam" id="PF07940"/>
    </source>
</evidence>
<name>A0ABV5W9I7_9BACL</name>
<feature type="domain" description="Heparinase II/III-like C-terminal" evidence="2">
    <location>
        <begin position="687"/>
        <end position="824"/>
    </location>
</feature>
<keyword evidence="4" id="KW-1185">Reference proteome</keyword>
<dbReference type="InterPro" id="IPR012480">
    <property type="entry name" value="Hepar_II_III_C"/>
</dbReference>
<proteinExistence type="predicted"/>
<evidence type="ECO:0000256" key="1">
    <source>
        <dbReference type="ARBA" id="ARBA00004196"/>
    </source>
</evidence>
<evidence type="ECO:0000313" key="3">
    <source>
        <dbReference type="EMBL" id="MFB9756923.1"/>
    </source>
</evidence>
<comment type="caution">
    <text evidence="3">The sequence shown here is derived from an EMBL/GenBank/DDBJ whole genome shotgun (WGS) entry which is preliminary data.</text>
</comment>
<dbReference type="EMBL" id="JBHMAG010000030">
    <property type="protein sequence ID" value="MFB9756923.1"/>
    <property type="molecule type" value="Genomic_DNA"/>
</dbReference>
<gene>
    <name evidence="3" type="ORF">ACFFNY_35600</name>
</gene>
<dbReference type="Pfam" id="PF07940">
    <property type="entry name" value="Hepar_II_III_C"/>
    <property type="match status" value="1"/>
</dbReference>
<dbReference type="PANTHER" id="PTHR38045:SF1">
    <property type="entry name" value="HEPARINASE II_III-LIKE PROTEIN"/>
    <property type="match status" value="1"/>
</dbReference>
<comment type="subcellular location">
    <subcellularLocation>
        <location evidence="1">Cell envelope</location>
    </subcellularLocation>
</comment>
<organism evidence="3 4">
    <name type="scientific">Paenibacillus hodogayensis</name>
    <dbReference type="NCBI Taxonomy" id="279208"/>
    <lineage>
        <taxon>Bacteria</taxon>
        <taxon>Bacillati</taxon>
        <taxon>Bacillota</taxon>
        <taxon>Bacilli</taxon>
        <taxon>Bacillales</taxon>
        <taxon>Paenibacillaceae</taxon>
        <taxon>Paenibacillus</taxon>
    </lineage>
</organism>
<evidence type="ECO:0000313" key="4">
    <source>
        <dbReference type="Proteomes" id="UP001589619"/>
    </source>
</evidence>
<reference evidence="3 4" key="1">
    <citation type="submission" date="2024-09" db="EMBL/GenBank/DDBJ databases">
        <authorList>
            <person name="Sun Q."/>
            <person name="Mori K."/>
        </authorList>
    </citation>
    <scope>NUCLEOTIDE SEQUENCE [LARGE SCALE GENOMIC DNA]</scope>
    <source>
        <strain evidence="3 4">JCM 12520</strain>
    </source>
</reference>
<dbReference type="Gene3D" id="1.50.10.100">
    <property type="entry name" value="Chondroitin AC/alginate lyase"/>
    <property type="match status" value="1"/>
</dbReference>
<sequence length="956" mass="109043">MATDPLTDSFIRWDTAQQGEYTIQLPPSEEASRFIDLPVHSSNKSMLVVELIVSDRHDEVVHEMSIVVEWAGLEHMYILLPEDARQSAYTIALRARDYTFAGTVLAIGSPQWLSQRPLMPINANECLLDIFTSTGYFSIEMWKRERIEHVPTVAEGELRRAWLYAQLKLTIPHGGEANKVAYSRAYDHDISEFQAFIVCVSVETKGQFSLRAVIDGENKLLIDNRTGSGMEEIRVPIQGNKLQDITIELASGNEGQHLAHLYWFMLERIGADPQQSHEITGIADIADPEQTDLAQDEELPLQLLFDREELVQLRRKITTGTGKQLFENMIAEAEANLTYRPESYVGTYFPVYWGKQGIERPSVPIDETRHWFSTLVYSSLAYLLGGDLRYGLSARRALLAAIQCQEWCGGFLCRLPRGITGYRATFTESHLMQCVALCYDFLGGLLTSEEKQAVEDAVYEKAIPPIDMYMRRHKDGYLLESNQGAVYASGILHACLVARRSHPDVDSILERQTDWFLRMIDNYYKPDGTTGEGMMYWEYTTHHVAECLLLIARYRNQNILDLAPPQLREGMKYVLHMRSMNEDNLSFLPIGDCRSERFRYMGPSLLFFAKYYEEVSADWMWHQYYDAPQPPGSSFFGAENNTGQYTTNGLLTLLLYEDRPYAEAALPESQRFECDRIFWRTGSRESDTMLFFEGGRQSFEHTHFDKGQFIIQAYGEFLAADPGMIDYSKPGHVMYVQSVYHNIVTIRGLNQSYKDAEQAVKITLHEHDEQFHVLQTDLANSYKELERYDRTLLFIRPNYFLVLDELVSPTGGMEWNFHSRGELRYVGDHLFLADAPKAGLLLNYACDVNLDHRMSRYEDGDTIVSHNLVLVPDPGAAVMNIAAVMVPYPKTGDSPTIDILNEPIQGGVVFTVNGPWGTDKLLVRLGDGPMEWEGDPIRERIRIYRSGAVTQTRSFG</sequence>
<dbReference type="Proteomes" id="UP001589619">
    <property type="component" value="Unassembled WGS sequence"/>
</dbReference>
<protein>
    <submittedName>
        <fullName evidence="3">Heparinase II/III family protein</fullName>
    </submittedName>
</protein>
<dbReference type="RefSeq" id="WP_344906402.1">
    <property type="nucleotide sequence ID" value="NZ_BAAAYO010000003.1"/>
</dbReference>
<dbReference type="PANTHER" id="PTHR38045">
    <property type="entry name" value="CHROMOSOME 1, WHOLE GENOME SHOTGUN SEQUENCE"/>
    <property type="match status" value="1"/>
</dbReference>
<dbReference type="InterPro" id="IPR008929">
    <property type="entry name" value="Chondroitin_lyas"/>
</dbReference>
<accession>A0ABV5W9I7</accession>